<dbReference type="RefSeq" id="WP_069584833.1">
    <property type="nucleotide sequence ID" value="NZ_LMVM01000012.1"/>
</dbReference>
<reference evidence="1 2" key="1">
    <citation type="journal article" date="2017" name="BMC Genomics">
        <title>Genomic analysis of methanogenic archaea reveals a shift towards energy conservation.</title>
        <authorList>
            <person name="Gilmore S.P."/>
            <person name="Henske J.K."/>
            <person name="Sexton J.A."/>
            <person name="Solomon K.V."/>
            <person name="Seppala S."/>
            <person name="Yoo J.I."/>
            <person name="Huyett L.M."/>
            <person name="Pressman A."/>
            <person name="Cogan J.Z."/>
            <person name="Kivenson V."/>
            <person name="Peng X."/>
            <person name="Tan Y."/>
            <person name="Valentine D.L."/>
            <person name="O'Malley M.A."/>
        </authorList>
    </citation>
    <scope>NUCLEOTIDE SEQUENCE [LARGE SCALE GENOMIC DNA]</scope>
    <source>
        <strain evidence="1 2">M.o.H.</strain>
    </source>
</reference>
<dbReference type="AlphaFoldDB" id="A0A2A2H700"/>
<keyword evidence="2" id="KW-1185">Reference proteome</keyword>
<evidence type="ECO:0000313" key="1">
    <source>
        <dbReference type="EMBL" id="PAV05084.1"/>
    </source>
</evidence>
<organism evidence="1 2">
    <name type="scientific">Methanobacterium bryantii</name>
    <dbReference type="NCBI Taxonomy" id="2161"/>
    <lineage>
        <taxon>Archaea</taxon>
        <taxon>Methanobacteriati</taxon>
        <taxon>Methanobacteriota</taxon>
        <taxon>Methanomada group</taxon>
        <taxon>Methanobacteria</taxon>
        <taxon>Methanobacteriales</taxon>
        <taxon>Methanobacteriaceae</taxon>
        <taxon>Methanobacterium</taxon>
    </lineage>
</organism>
<name>A0A2A2H700_METBR</name>
<dbReference type="OrthoDB" id="373112at2157"/>
<gene>
    <name evidence="1" type="ORF">ASJ80_12400</name>
</gene>
<dbReference type="EMBL" id="LMVM01000012">
    <property type="protein sequence ID" value="PAV05084.1"/>
    <property type="molecule type" value="Genomic_DNA"/>
</dbReference>
<protein>
    <submittedName>
        <fullName evidence="1">Uncharacterized protein</fullName>
    </submittedName>
</protein>
<dbReference type="Proteomes" id="UP000217784">
    <property type="component" value="Unassembled WGS sequence"/>
</dbReference>
<proteinExistence type="predicted"/>
<comment type="caution">
    <text evidence="1">The sequence shown here is derived from an EMBL/GenBank/DDBJ whole genome shotgun (WGS) entry which is preliminary data.</text>
</comment>
<accession>A0A2A2H700</accession>
<evidence type="ECO:0000313" key="2">
    <source>
        <dbReference type="Proteomes" id="UP000217784"/>
    </source>
</evidence>
<sequence length="61" mass="7021">MIDKSGFRLNRVISPETKYMHLIEAVQEAELRFLLASLKGETFHVSGKGQSKISSKRWKDK</sequence>